<dbReference type="Gene3D" id="3.10.490.10">
    <property type="entry name" value="Gamma-glutamyl cyclotransferase-like"/>
    <property type="match status" value="1"/>
</dbReference>
<evidence type="ECO:0000256" key="1">
    <source>
        <dbReference type="ARBA" id="ARBA00012346"/>
    </source>
</evidence>
<feature type="transmembrane region" description="Helical" evidence="5">
    <location>
        <begin position="244"/>
        <end position="264"/>
    </location>
</feature>
<dbReference type="PANTHER" id="PTHR12935">
    <property type="entry name" value="GAMMA-GLUTAMYLCYCLOTRANSFERASE"/>
    <property type="match status" value="1"/>
</dbReference>
<organism evidence="6 7">
    <name type="scientific">Ascobolus immersus RN42</name>
    <dbReference type="NCBI Taxonomy" id="1160509"/>
    <lineage>
        <taxon>Eukaryota</taxon>
        <taxon>Fungi</taxon>
        <taxon>Dikarya</taxon>
        <taxon>Ascomycota</taxon>
        <taxon>Pezizomycotina</taxon>
        <taxon>Pezizomycetes</taxon>
        <taxon>Pezizales</taxon>
        <taxon>Ascobolaceae</taxon>
        <taxon>Ascobolus</taxon>
    </lineage>
</organism>
<dbReference type="GO" id="GO:0003839">
    <property type="term" value="F:gamma-glutamylcyclotransferase activity"/>
    <property type="evidence" value="ECO:0007669"/>
    <property type="project" value="UniProtKB-EC"/>
</dbReference>
<reference evidence="6 7" key="1">
    <citation type="journal article" date="2018" name="Nat. Ecol. Evol.">
        <title>Pezizomycetes genomes reveal the molecular basis of ectomycorrhizal truffle lifestyle.</title>
        <authorList>
            <person name="Murat C."/>
            <person name="Payen T."/>
            <person name="Noel B."/>
            <person name="Kuo A."/>
            <person name="Morin E."/>
            <person name="Chen J."/>
            <person name="Kohler A."/>
            <person name="Krizsan K."/>
            <person name="Balestrini R."/>
            <person name="Da Silva C."/>
            <person name="Montanini B."/>
            <person name="Hainaut M."/>
            <person name="Levati E."/>
            <person name="Barry K.W."/>
            <person name="Belfiori B."/>
            <person name="Cichocki N."/>
            <person name="Clum A."/>
            <person name="Dockter R.B."/>
            <person name="Fauchery L."/>
            <person name="Guy J."/>
            <person name="Iotti M."/>
            <person name="Le Tacon F."/>
            <person name="Lindquist E.A."/>
            <person name="Lipzen A."/>
            <person name="Malagnac F."/>
            <person name="Mello A."/>
            <person name="Molinier V."/>
            <person name="Miyauchi S."/>
            <person name="Poulain J."/>
            <person name="Riccioni C."/>
            <person name="Rubini A."/>
            <person name="Sitrit Y."/>
            <person name="Splivallo R."/>
            <person name="Traeger S."/>
            <person name="Wang M."/>
            <person name="Zifcakova L."/>
            <person name="Wipf D."/>
            <person name="Zambonelli A."/>
            <person name="Paolocci F."/>
            <person name="Nowrousian M."/>
            <person name="Ottonello S."/>
            <person name="Baldrian P."/>
            <person name="Spatafora J.W."/>
            <person name="Henrissat B."/>
            <person name="Nagy L.G."/>
            <person name="Aury J.M."/>
            <person name="Wincker P."/>
            <person name="Grigoriev I.V."/>
            <person name="Bonfante P."/>
            <person name="Martin F.M."/>
        </authorList>
    </citation>
    <scope>NUCLEOTIDE SEQUENCE [LARGE SCALE GENOMIC DNA]</scope>
    <source>
        <strain evidence="6 7">RN42</strain>
    </source>
</reference>
<feature type="binding site" evidence="4">
    <location>
        <position position="205"/>
    </location>
    <ligand>
        <name>substrate</name>
    </ligand>
</feature>
<protein>
    <recommendedName>
        <fullName evidence="1">gamma-glutamylcyclotransferase</fullName>
        <ecNumber evidence="1">4.3.2.9</ecNumber>
    </recommendedName>
</protein>
<feature type="active site" description="Proton acceptor" evidence="3">
    <location>
        <position position="134"/>
    </location>
</feature>
<keyword evidence="5" id="KW-0812">Transmembrane</keyword>
<gene>
    <name evidence="6" type="ORF">BJ508DRAFT_412419</name>
</gene>
<keyword evidence="7" id="KW-1185">Reference proteome</keyword>
<keyword evidence="5" id="KW-1133">Transmembrane helix</keyword>
<keyword evidence="5" id="KW-0472">Membrane</keyword>
<evidence type="ECO:0000313" key="6">
    <source>
        <dbReference type="EMBL" id="RPA85023.1"/>
    </source>
</evidence>
<dbReference type="STRING" id="1160509.A0A3N4IFU0"/>
<dbReference type="AlphaFoldDB" id="A0A3N4IFU0"/>
<feature type="binding site" evidence="4">
    <location>
        <begin position="14"/>
        <end position="19"/>
    </location>
    <ligand>
        <name>substrate</name>
    </ligand>
</feature>
<dbReference type="EMBL" id="ML119656">
    <property type="protein sequence ID" value="RPA85023.1"/>
    <property type="molecule type" value="Genomic_DNA"/>
</dbReference>
<dbReference type="Proteomes" id="UP000275078">
    <property type="component" value="Unassembled WGS sequence"/>
</dbReference>
<name>A0A3N4IFU0_ASCIM</name>
<dbReference type="PANTHER" id="PTHR12935:SF0">
    <property type="entry name" value="GAMMA-GLUTAMYLCYCLOTRANSFERASE"/>
    <property type="match status" value="1"/>
</dbReference>
<proteinExistence type="predicted"/>
<sequence length="334" mass="36520">MNDPVAPTATAIPYLAYGSNLASSTFRGRRQIKPLSAHVVYVPSLKLVFDLPGIPYLEPRFANVAVVDEEGVEVVSTGDAKVDETKPLLDTPTKEKTLAELKEDDNVSAEGTKGLYGVVYYVTPEDYAKIVATEGGGTSYADVMVDCVVLPKSELAPSEAKVDATDPANPDFHEGEKIIIKAHTLLAPKSKTRQVTPQGHPSPRYLGLLTSGAAEHSMPTVWQNYLQKLPTYTATTFRQKAGRVLFMAVWMPMFMTFFTIGRLVTDKEGRAPKWWGAIMNGIFKAVWGTYDSGFRQVFGEGERGTGHYDEKVAGWGEDDVERVEEVVEGGHGGQ</sequence>
<keyword evidence="2" id="KW-0456">Lyase</keyword>
<accession>A0A3N4IFU0</accession>
<dbReference type="InterPro" id="IPR017939">
    <property type="entry name" value="G-Glutamylcylcotransferase"/>
</dbReference>
<evidence type="ECO:0000256" key="4">
    <source>
        <dbReference type="PIRSR" id="PIRSR617939-2"/>
    </source>
</evidence>
<evidence type="ECO:0000256" key="3">
    <source>
        <dbReference type="PIRSR" id="PIRSR617939-1"/>
    </source>
</evidence>
<evidence type="ECO:0000256" key="5">
    <source>
        <dbReference type="SAM" id="Phobius"/>
    </source>
</evidence>
<dbReference type="EC" id="4.3.2.9" evidence="1"/>
<dbReference type="OrthoDB" id="2017317at2759"/>
<evidence type="ECO:0000313" key="7">
    <source>
        <dbReference type="Proteomes" id="UP000275078"/>
    </source>
</evidence>
<evidence type="ECO:0000256" key="2">
    <source>
        <dbReference type="ARBA" id="ARBA00023239"/>
    </source>
</evidence>